<reference evidence="1" key="1">
    <citation type="submission" date="2018-10" db="EMBL/GenBank/DDBJ databases">
        <title>Population genomic analysis revealed the cold adaptation of white poplar.</title>
        <authorList>
            <person name="Liu Y.-J."/>
        </authorList>
    </citation>
    <scope>NUCLEOTIDE SEQUENCE [LARGE SCALE GENOMIC DNA]</scope>
    <source>
        <strain evidence="1">PAL-ZL1</strain>
    </source>
</reference>
<dbReference type="EMBL" id="RCHU01000972">
    <property type="protein sequence ID" value="TKR84911.1"/>
    <property type="molecule type" value="Genomic_DNA"/>
</dbReference>
<sequence>MQKLGIKGLPARQRLEAKWRETTGYCSPKDVPALCSRWEPEMVTAAMAGRLTVRKGSEGWCLRGIWCGHGLGKMVWVYMGCWFEYKQGLLREKGSLCAEGKSWLRKGEER</sequence>
<organism evidence="1">
    <name type="scientific">Populus alba</name>
    <name type="common">White poplar</name>
    <dbReference type="NCBI Taxonomy" id="43335"/>
    <lineage>
        <taxon>Eukaryota</taxon>
        <taxon>Viridiplantae</taxon>
        <taxon>Streptophyta</taxon>
        <taxon>Embryophyta</taxon>
        <taxon>Tracheophyta</taxon>
        <taxon>Spermatophyta</taxon>
        <taxon>Magnoliopsida</taxon>
        <taxon>eudicotyledons</taxon>
        <taxon>Gunneridae</taxon>
        <taxon>Pentapetalae</taxon>
        <taxon>rosids</taxon>
        <taxon>fabids</taxon>
        <taxon>Malpighiales</taxon>
        <taxon>Salicaceae</taxon>
        <taxon>Saliceae</taxon>
        <taxon>Populus</taxon>
    </lineage>
</organism>
<comment type="caution">
    <text evidence="1">The sequence shown here is derived from an EMBL/GenBank/DDBJ whole genome shotgun (WGS) entry which is preliminary data.</text>
</comment>
<gene>
    <name evidence="1" type="ORF">D5086_0000252640</name>
</gene>
<dbReference type="AlphaFoldDB" id="A0A4U5NQF4"/>
<protein>
    <submittedName>
        <fullName evidence="1">Uncharacterized protein</fullName>
    </submittedName>
</protein>
<evidence type="ECO:0000313" key="1">
    <source>
        <dbReference type="EMBL" id="TKR84911.1"/>
    </source>
</evidence>
<proteinExistence type="predicted"/>
<accession>A0A4U5NQF4</accession>
<name>A0A4U5NQF4_POPAL</name>